<dbReference type="STRING" id="74873.A0A084W6Q0"/>
<dbReference type="EMBL" id="ATLV01020897">
    <property type="status" value="NOT_ANNOTATED_CDS"/>
    <property type="molecule type" value="Genomic_DNA"/>
</dbReference>
<dbReference type="EMBL" id="KE525309">
    <property type="protein sequence ID" value="KFB45894.1"/>
    <property type="molecule type" value="Genomic_DNA"/>
</dbReference>
<gene>
    <name evidence="1" type="ORF">ZHAS_00013857</name>
</gene>
<protein>
    <submittedName>
        <fullName evidence="1 2">Uncharacterized protein</fullName>
    </submittedName>
</protein>
<sequence length="417" mass="47192">MVDILARNVLLDVEQAIDLFDQLIKAGPDEVEPSSPRSILSAVVHKLCEEELGHVLEIVRFLRSYHQAGVPSEQRIQVLIVGIEELLRYLESLVPCVPKTGCTLLVYGVVDELFASGPDLLDMEEQLQRMYNLKHSLEYVVRDVASAIAHPLADDDCASLAALFEQVSYELLKRIVDEAYADYMHGLQHICDFVEHLPCIDQQISACQVLYRRMNMDANRLRGGATVLAYRIRKVMKYTDFGRSKHADEMRKLKLKLPEGVYGITWTYVNVAGPRFMAPKAKYERVGELKCKPAGWIETCSKTAKHEFQTDDRGVTFAVKNTHTGLFLTDLEGVGFCYVETTPDRWTVEVIKRGEDVWYKITNPRTGNALVPTGEVHIGVVGDDQCDGFNLVDFNERSLVVVQKFELHRKKQACVVQ</sequence>
<dbReference type="AlphaFoldDB" id="A0A084W6Q0"/>
<evidence type="ECO:0000313" key="2">
    <source>
        <dbReference type="EnsemblMetazoa" id="ASIC013857-PA"/>
    </source>
</evidence>
<evidence type="ECO:0000313" key="3">
    <source>
        <dbReference type="Proteomes" id="UP000030765"/>
    </source>
</evidence>
<proteinExistence type="predicted"/>
<organism evidence="1">
    <name type="scientific">Anopheles sinensis</name>
    <name type="common">Mosquito</name>
    <dbReference type="NCBI Taxonomy" id="74873"/>
    <lineage>
        <taxon>Eukaryota</taxon>
        <taxon>Metazoa</taxon>
        <taxon>Ecdysozoa</taxon>
        <taxon>Arthropoda</taxon>
        <taxon>Hexapoda</taxon>
        <taxon>Insecta</taxon>
        <taxon>Pterygota</taxon>
        <taxon>Neoptera</taxon>
        <taxon>Endopterygota</taxon>
        <taxon>Diptera</taxon>
        <taxon>Nematocera</taxon>
        <taxon>Culicoidea</taxon>
        <taxon>Culicidae</taxon>
        <taxon>Anophelinae</taxon>
        <taxon>Anopheles</taxon>
    </lineage>
</organism>
<dbReference type="EnsemblMetazoa" id="ASIC013857-RA">
    <property type="protein sequence ID" value="ASIC013857-PA"/>
    <property type="gene ID" value="ASIC013857"/>
</dbReference>
<dbReference type="OrthoDB" id="7739596at2759"/>
<accession>A0A084W6Q0</accession>
<dbReference type="Proteomes" id="UP000030765">
    <property type="component" value="Unassembled WGS sequence"/>
</dbReference>
<dbReference type="VEuPathDB" id="VectorBase:ASIC013857"/>
<keyword evidence="3" id="KW-1185">Reference proteome</keyword>
<reference evidence="2" key="2">
    <citation type="submission" date="2020-05" db="UniProtKB">
        <authorList>
            <consortium name="EnsemblMetazoa"/>
        </authorList>
    </citation>
    <scope>IDENTIFICATION</scope>
</reference>
<reference evidence="1 3" key="1">
    <citation type="journal article" date="2014" name="BMC Genomics">
        <title>Genome sequence of Anopheles sinensis provides insight into genetics basis of mosquito competence for malaria parasites.</title>
        <authorList>
            <person name="Zhou D."/>
            <person name="Zhang D."/>
            <person name="Ding G."/>
            <person name="Shi L."/>
            <person name="Hou Q."/>
            <person name="Ye Y."/>
            <person name="Xu Y."/>
            <person name="Zhou H."/>
            <person name="Xiong C."/>
            <person name="Li S."/>
            <person name="Yu J."/>
            <person name="Hong S."/>
            <person name="Yu X."/>
            <person name="Zou P."/>
            <person name="Chen C."/>
            <person name="Chang X."/>
            <person name="Wang W."/>
            <person name="Lv Y."/>
            <person name="Sun Y."/>
            <person name="Ma L."/>
            <person name="Shen B."/>
            <person name="Zhu C."/>
        </authorList>
    </citation>
    <scope>NUCLEOTIDE SEQUENCE [LARGE SCALE GENOMIC DNA]</scope>
</reference>
<evidence type="ECO:0000313" key="1">
    <source>
        <dbReference type="EMBL" id="KFB45894.1"/>
    </source>
</evidence>
<dbReference type="OMA" id="VHKLCEE"/>
<name>A0A084W6Q0_ANOSI</name>